<sequence>MMSLTTNPCLSIQPGWGSALSLSAGGDVAPRGRMGLAPYTCTADCRKPFLGSIENRTTWQCGGVPRSRIVRATRADLGYLLRRHFAALYKNTCFLVIGLPLNHLRCHFRAMCFCPRWCPLAVLIGHVVLLEWSISNSRFVSRKESSWSSRDRTTWERGGAPCSRTVCVLRDELVVFPLSTPRGRTKMVPHDRTNPFHTTVTTIHCSLWRDLGHNSDPAVHQMDMGSLCSFRWKSP</sequence>
<name>A0AAV6IYN1_9ERIC</name>
<gene>
    <name evidence="1" type="ORF">RHGRI_026335</name>
</gene>
<dbReference type="AlphaFoldDB" id="A0AAV6IYN1"/>
<keyword evidence="2" id="KW-1185">Reference proteome</keyword>
<protein>
    <submittedName>
        <fullName evidence="1">Uncharacterized protein</fullName>
    </submittedName>
</protein>
<dbReference type="EMBL" id="JACTNZ010000009">
    <property type="protein sequence ID" value="KAG5531679.1"/>
    <property type="molecule type" value="Genomic_DNA"/>
</dbReference>
<evidence type="ECO:0000313" key="1">
    <source>
        <dbReference type="EMBL" id="KAG5531679.1"/>
    </source>
</evidence>
<proteinExistence type="predicted"/>
<dbReference type="Proteomes" id="UP000823749">
    <property type="component" value="Chromosome 9"/>
</dbReference>
<evidence type="ECO:0000313" key="2">
    <source>
        <dbReference type="Proteomes" id="UP000823749"/>
    </source>
</evidence>
<organism evidence="1 2">
    <name type="scientific">Rhododendron griersonianum</name>
    <dbReference type="NCBI Taxonomy" id="479676"/>
    <lineage>
        <taxon>Eukaryota</taxon>
        <taxon>Viridiplantae</taxon>
        <taxon>Streptophyta</taxon>
        <taxon>Embryophyta</taxon>
        <taxon>Tracheophyta</taxon>
        <taxon>Spermatophyta</taxon>
        <taxon>Magnoliopsida</taxon>
        <taxon>eudicotyledons</taxon>
        <taxon>Gunneridae</taxon>
        <taxon>Pentapetalae</taxon>
        <taxon>asterids</taxon>
        <taxon>Ericales</taxon>
        <taxon>Ericaceae</taxon>
        <taxon>Ericoideae</taxon>
        <taxon>Rhodoreae</taxon>
        <taxon>Rhododendron</taxon>
    </lineage>
</organism>
<comment type="caution">
    <text evidence="1">The sequence shown here is derived from an EMBL/GenBank/DDBJ whole genome shotgun (WGS) entry which is preliminary data.</text>
</comment>
<reference evidence="1" key="1">
    <citation type="submission" date="2020-08" db="EMBL/GenBank/DDBJ databases">
        <title>Plant Genome Project.</title>
        <authorList>
            <person name="Zhang R.-G."/>
        </authorList>
    </citation>
    <scope>NUCLEOTIDE SEQUENCE</scope>
    <source>
        <strain evidence="1">WSP0</strain>
        <tissue evidence="1">Leaf</tissue>
    </source>
</reference>
<accession>A0AAV6IYN1</accession>